<dbReference type="Proteomes" id="UP000249135">
    <property type="component" value="Unassembled WGS sequence"/>
</dbReference>
<evidence type="ECO:0000256" key="2">
    <source>
        <dbReference type="SAM" id="MobiDB-lite"/>
    </source>
</evidence>
<dbReference type="InterPro" id="IPR027417">
    <property type="entry name" value="P-loop_NTPase"/>
</dbReference>
<name>A0A2W5QFT0_VARPD</name>
<proteinExistence type="predicted"/>
<accession>A0A2W5QFT0</accession>
<evidence type="ECO:0000256" key="1">
    <source>
        <dbReference type="SAM" id="Coils"/>
    </source>
</evidence>
<feature type="region of interest" description="Disordered" evidence="2">
    <location>
        <begin position="1"/>
        <end position="21"/>
    </location>
</feature>
<keyword evidence="1" id="KW-0175">Coiled coil</keyword>
<protein>
    <recommendedName>
        <fullName evidence="5">Sulfotransferase family protein</fullName>
    </recommendedName>
</protein>
<dbReference type="AlphaFoldDB" id="A0A2W5QFT0"/>
<feature type="coiled-coil region" evidence="1">
    <location>
        <begin position="254"/>
        <end position="281"/>
    </location>
</feature>
<evidence type="ECO:0008006" key="5">
    <source>
        <dbReference type="Google" id="ProtNLM"/>
    </source>
</evidence>
<reference evidence="3 4" key="1">
    <citation type="submission" date="2017-08" db="EMBL/GenBank/DDBJ databases">
        <title>Infants hospitalized years apart are colonized by the same room-sourced microbial strains.</title>
        <authorList>
            <person name="Brooks B."/>
            <person name="Olm M.R."/>
            <person name="Firek B.A."/>
            <person name="Baker R."/>
            <person name="Thomas B.C."/>
            <person name="Morowitz M.J."/>
            <person name="Banfield J.F."/>
        </authorList>
    </citation>
    <scope>NUCLEOTIDE SEQUENCE [LARGE SCALE GENOMIC DNA]</scope>
    <source>
        <strain evidence="3">S2_005_003_R2_41</strain>
    </source>
</reference>
<dbReference type="EMBL" id="QFPP01000091">
    <property type="protein sequence ID" value="PZQ75339.1"/>
    <property type="molecule type" value="Genomic_DNA"/>
</dbReference>
<gene>
    <name evidence="3" type="ORF">DI563_09930</name>
</gene>
<evidence type="ECO:0000313" key="3">
    <source>
        <dbReference type="EMBL" id="PZQ75339.1"/>
    </source>
</evidence>
<comment type="caution">
    <text evidence="3">The sequence shown here is derived from an EMBL/GenBank/DDBJ whole genome shotgun (WGS) entry which is preliminary data.</text>
</comment>
<sequence>MSTVPDRAGAPPRAATDPRHHLLIGGTGRAGTSFLVEYLAACGLDTHLARGQPEYDDEANAGLEDVPFGTTDAPYVVKSPWLYEFAGRLLADPDVVVDAVIVPMRDLVDAVTSRIVNEMRARRALATLPEDCQHWAAWGTVPGGVVYSLNPVDQARLLALGFHQLLCTLVQHRVPVVLLDFPRFIDDADYLHAALAPVLGVQVTRDRAREAHAAVAVADKVRVGRPERAPAAEPGAAASAPRGIAFPSQAAMEEAALVRELARTRRQVAQLEQQVAQLRRPGWRRTASRLRAVLRRLSGAAALPELPSHGGV</sequence>
<dbReference type="SUPFAM" id="SSF52540">
    <property type="entry name" value="P-loop containing nucleoside triphosphate hydrolases"/>
    <property type="match status" value="1"/>
</dbReference>
<evidence type="ECO:0000313" key="4">
    <source>
        <dbReference type="Proteomes" id="UP000249135"/>
    </source>
</evidence>
<organism evidence="3 4">
    <name type="scientific">Variovorax paradoxus</name>
    <dbReference type="NCBI Taxonomy" id="34073"/>
    <lineage>
        <taxon>Bacteria</taxon>
        <taxon>Pseudomonadati</taxon>
        <taxon>Pseudomonadota</taxon>
        <taxon>Betaproteobacteria</taxon>
        <taxon>Burkholderiales</taxon>
        <taxon>Comamonadaceae</taxon>
        <taxon>Variovorax</taxon>
    </lineage>
</organism>